<dbReference type="FunFam" id="3.40.50.2020:FF:000023">
    <property type="entry name" value="Probable uracil phosphoribosyltransferase"/>
    <property type="match status" value="1"/>
</dbReference>
<dbReference type="SUPFAM" id="SSF53271">
    <property type="entry name" value="PRTase-like"/>
    <property type="match status" value="1"/>
</dbReference>
<name>A0A0L0T1E1_ALLM3</name>
<evidence type="ECO:0000256" key="6">
    <source>
        <dbReference type="ARBA" id="ARBA00022676"/>
    </source>
</evidence>
<keyword evidence="5" id="KW-0021">Allosteric enzyme</keyword>
<dbReference type="InterPro" id="IPR000836">
    <property type="entry name" value="PRTase_dom"/>
</dbReference>
<gene>
    <name evidence="11" type="ORF">AMAG_12798</name>
</gene>
<organism evidence="11 12">
    <name type="scientific">Allomyces macrogynus (strain ATCC 38327)</name>
    <name type="common">Allomyces javanicus var. macrogynus</name>
    <dbReference type="NCBI Taxonomy" id="578462"/>
    <lineage>
        <taxon>Eukaryota</taxon>
        <taxon>Fungi</taxon>
        <taxon>Fungi incertae sedis</taxon>
        <taxon>Blastocladiomycota</taxon>
        <taxon>Blastocladiomycetes</taxon>
        <taxon>Blastocladiales</taxon>
        <taxon>Blastocladiaceae</taxon>
        <taxon>Allomyces</taxon>
    </lineage>
</organism>
<dbReference type="EMBL" id="GG745357">
    <property type="protein sequence ID" value="KNE68633.1"/>
    <property type="molecule type" value="Genomic_DNA"/>
</dbReference>
<evidence type="ECO:0000256" key="1">
    <source>
        <dbReference type="ARBA" id="ARBA00001946"/>
    </source>
</evidence>
<dbReference type="GO" id="GO:0005525">
    <property type="term" value="F:GTP binding"/>
    <property type="evidence" value="ECO:0007669"/>
    <property type="project" value="UniProtKB-KW"/>
</dbReference>
<dbReference type="Gene3D" id="3.40.50.2020">
    <property type="match status" value="1"/>
</dbReference>
<evidence type="ECO:0000313" key="12">
    <source>
        <dbReference type="Proteomes" id="UP000054350"/>
    </source>
</evidence>
<evidence type="ECO:0000259" key="10">
    <source>
        <dbReference type="Pfam" id="PF14681"/>
    </source>
</evidence>
<reference evidence="12" key="2">
    <citation type="submission" date="2009-11" db="EMBL/GenBank/DDBJ databases">
        <title>The Genome Sequence of Allomyces macrogynus strain ATCC 38327.</title>
        <authorList>
            <consortium name="The Broad Institute Genome Sequencing Platform"/>
            <person name="Russ C."/>
            <person name="Cuomo C."/>
            <person name="Shea T."/>
            <person name="Young S.K."/>
            <person name="Zeng Q."/>
            <person name="Koehrsen M."/>
            <person name="Haas B."/>
            <person name="Borodovsky M."/>
            <person name="Guigo R."/>
            <person name="Alvarado L."/>
            <person name="Berlin A."/>
            <person name="Borenstein D."/>
            <person name="Chen Z."/>
            <person name="Engels R."/>
            <person name="Freedman E."/>
            <person name="Gellesch M."/>
            <person name="Goldberg J."/>
            <person name="Griggs A."/>
            <person name="Gujja S."/>
            <person name="Heiman D."/>
            <person name="Hepburn T."/>
            <person name="Howarth C."/>
            <person name="Jen D."/>
            <person name="Larson L."/>
            <person name="Lewis B."/>
            <person name="Mehta T."/>
            <person name="Park D."/>
            <person name="Pearson M."/>
            <person name="Roberts A."/>
            <person name="Saif S."/>
            <person name="Shenoy N."/>
            <person name="Sisk P."/>
            <person name="Stolte C."/>
            <person name="Sykes S."/>
            <person name="Walk T."/>
            <person name="White J."/>
            <person name="Yandava C."/>
            <person name="Burger G."/>
            <person name="Gray M.W."/>
            <person name="Holland P.W.H."/>
            <person name="King N."/>
            <person name="Lang F.B.F."/>
            <person name="Roger A.J."/>
            <person name="Ruiz-Trillo I."/>
            <person name="Lander E."/>
            <person name="Nusbaum C."/>
        </authorList>
    </citation>
    <scope>NUCLEOTIDE SEQUENCE [LARGE SCALE GENOMIC DNA]</scope>
    <source>
        <strain evidence="12">ATCC 38327</strain>
    </source>
</reference>
<accession>A0A0L0T1E1</accession>
<evidence type="ECO:0000256" key="9">
    <source>
        <dbReference type="ARBA" id="ARBA00023134"/>
    </source>
</evidence>
<dbReference type="AlphaFoldDB" id="A0A0L0T1E1"/>
<proteinExistence type="inferred from homology"/>
<dbReference type="Pfam" id="PF14681">
    <property type="entry name" value="UPRTase"/>
    <property type="match status" value="1"/>
</dbReference>
<dbReference type="OrthoDB" id="106623at2759"/>
<evidence type="ECO:0000256" key="2">
    <source>
        <dbReference type="ARBA" id="ARBA00005180"/>
    </source>
</evidence>
<dbReference type="VEuPathDB" id="FungiDB:AMAG_12798"/>
<dbReference type="GO" id="GO:0004845">
    <property type="term" value="F:uracil phosphoribosyltransferase activity"/>
    <property type="evidence" value="ECO:0007669"/>
    <property type="project" value="UniProtKB-EC"/>
</dbReference>
<keyword evidence="9" id="KW-0342">GTP-binding</keyword>
<keyword evidence="7 11" id="KW-0808">Transferase</keyword>
<evidence type="ECO:0000256" key="8">
    <source>
        <dbReference type="ARBA" id="ARBA00022741"/>
    </source>
</evidence>
<evidence type="ECO:0000256" key="5">
    <source>
        <dbReference type="ARBA" id="ARBA00022533"/>
    </source>
</evidence>
<dbReference type="OMA" id="KHKIGLM"/>
<keyword evidence="12" id="KW-1185">Reference proteome</keyword>
<dbReference type="eggNOG" id="KOG4203">
    <property type="taxonomic scope" value="Eukaryota"/>
</dbReference>
<sequence>MTACANYPGGELPTNVHLLAQTPQLRALMTMIRDTNTNRNDFIFYSDRIIRLLVEEGLNYLPLVEQQIETPTGLPYHGVAFQGKICGVPIIRAGEAMEKGLRECCKGVRIGKILIQRNEETAQPELYYSKLPSDIAERYVLLLDPMLATGGSAIKAIEVLLETGVHEDRIVFLNLLAVPDGIDAVLARFPKLRIVTADVDPGLNEKKFIVPGLGDFGDRYFGSSH</sequence>
<feature type="domain" description="Phosphoribosyltransferase" evidence="10">
    <location>
        <begin position="21"/>
        <end position="222"/>
    </location>
</feature>
<dbReference type="InterPro" id="IPR029057">
    <property type="entry name" value="PRTase-like"/>
</dbReference>
<comment type="similarity">
    <text evidence="3">Belongs to the UPRTase family.</text>
</comment>
<protein>
    <recommendedName>
        <fullName evidence="4">uracil phosphoribosyltransferase</fullName>
        <ecNumber evidence="4">2.4.2.9</ecNumber>
    </recommendedName>
</protein>
<keyword evidence="8" id="KW-0547">Nucleotide-binding</keyword>
<evidence type="ECO:0000313" key="11">
    <source>
        <dbReference type="EMBL" id="KNE68633.1"/>
    </source>
</evidence>
<dbReference type="EC" id="2.4.2.9" evidence="4"/>
<evidence type="ECO:0000256" key="7">
    <source>
        <dbReference type="ARBA" id="ARBA00022679"/>
    </source>
</evidence>
<evidence type="ECO:0000256" key="4">
    <source>
        <dbReference type="ARBA" id="ARBA00011894"/>
    </source>
</evidence>
<comment type="pathway">
    <text evidence="2">Pyrimidine metabolism; UMP biosynthesis via salvage pathway; UMP from uracil: step 1/1.</text>
</comment>
<dbReference type="GO" id="GO:0008655">
    <property type="term" value="P:pyrimidine-containing compound salvage"/>
    <property type="evidence" value="ECO:0007669"/>
    <property type="project" value="UniProtKB-ARBA"/>
</dbReference>
<reference evidence="11 12" key="1">
    <citation type="submission" date="2009-11" db="EMBL/GenBank/DDBJ databases">
        <title>Annotation of Allomyces macrogynus ATCC 38327.</title>
        <authorList>
            <consortium name="The Broad Institute Genome Sequencing Platform"/>
            <person name="Russ C."/>
            <person name="Cuomo C."/>
            <person name="Burger G."/>
            <person name="Gray M.W."/>
            <person name="Holland P.W.H."/>
            <person name="King N."/>
            <person name="Lang F.B.F."/>
            <person name="Roger A.J."/>
            <person name="Ruiz-Trillo I."/>
            <person name="Young S.K."/>
            <person name="Zeng Q."/>
            <person name="Gargeya S."/>
            <person name="Fitzgerald M."/>
            <person name="Haas B."/>
            <person name="Abouelleil A."/>
            <person name="Alvarado L."/>
            <person name="Arachchi H.M."/>
            <person name="Berlin A."/>
            <person name="Chapman S.B."/>
            <person name="Gearin G."/>
            <person name="Goldberg J."/>
            <person name="Griggs A."/>
            <person name="Gujja S."/>
            <person name="Hansen M."/>
            <person name="Heiman D."/>
            <person name="Howarth C."/>
            <person name="Larimer J."/>
            <person name="Lui A."/>
            <person name="MacDonald P.J.P."/>
            <person name="McCowen C."/>
            <person name="Montmayeur A."/>
            <person name="Murphy C."/>
            <person name="Neiman D."/>
            <person name="Pearson M."/>
            <person name="Priest M."/>
            <person name="Roberts A."/>
            <person name="Saif S."/>
            <person name="Shea T."/>
            <person name="Sisk P."/>
            <person name="Stolte C."/>
            <person name="Sykes S."/>
            <person name="Wortman J."/>
            <person name="Nusbaum C."/>
            <person name="Birren B."/>
        </authorList>
    </citation>
    <scope>NUCLEOTIDE SEQUENCE [LARGE SCALE GENOMIC DNA]</scope>
    <source>
        <strain evidence="11 12">ATCC 38327</strain>
    </source>
</reference>
<evidence type="ECO:0000256" key="3">
    <source>
        <dbReference type="ARBA" id="ARBA00009516"/>
    </source>
</evidence>
<dbReference type="NCBIfam" id="NF001097">
    <property type="entry name" value="PRK00129.1"/>
    <property type="match status" value="1"/>
</dbReference>
<dbReference type="STRING" id="578462.A0A0L0T1E1"/>
<dbReference type="CDD" id="cd06223">
    <property type="entry name" value="PRTases_typeI"/>
    <property type="match status" value="1"/>
</dbReference>
<dbReference type="Proteomes" id="UP000054350">
    <property type="component" value="Unassembled WGS sequence"/>
</dbReference>
<comment type="cofactor">
    <cofactor evidence="1">
        <name>Mg(2+)</name>
        <dbReference type="ChEBI" id="CHEBI:18420"/>
    </cofactor>
</comment>
<keyword evidence="6 11" id="KW-0328">Glycosyltransferase</keyword>